<evidence type="ECO:0000313" key="3">
    <source>
        <dbReference type="Proteomes" id="UP001245683"/>
    </source>
</evidence>
<dbReference type="InterPro" id="IPR004864">
    <property type="entry name" value="LEA_2"/>
</dbReference>
<dbReference type="RefSeq" id="WP_315342007.1">
    <property type="nucleotide sequence ID" value="NZ_JAVDZE010000002.1"/>
</dbReference>
<keyword evidence="3" id="KW-1185">Reference proteome</keyword>
<comment type="caution">
    <text evidence="2">The sequence shown here is derived from an EMBL/GenBank/DDBJ whole genome shotgun (WGS) entry which is preliminary data.</text>
</comment>
<sequence length="308" mass="33928">MGKIAKLFGIVFLLFVLWLGYVGYSVSQGISDLHAQWGPVSEERTSIEINGSFKRPLYAPVSLKDAEVIFMNETVAKLSRMGYSPTSPEFSGEITIFNGKMVDAILKYLENNESGEMVVKIVPALFGILSTKIEVPVPVEEKILESIHLTAESYEIAGIPGAKTPELRDTVVRYDGREEDKAVFSTVLILYNPNPYPLLLAETSYRVWINDIEVALGEGEGNVVIPAGGTVEVPVKTYVNVSSLPRVWALHVENGEESTIKAKLYLRIRLDIPLVGARTEDVELTTIEKTVKTDIMGQINSNLPGPNT</sequence>
<protein>
    <submittedName>
        <fullName evidence="2">LEA type 2 family protein</fullName>
    </submittedName>
</protein>
<evidence type="ECO:0000259" key="1">
    <source>
        <dbReference type="SMART" id="SM00769"/>
    </source>
</evidence>
<dbReference type="AlphaFoldDB" id="A0AAE4SYX3"/>
<dbReference type="Pfam" id="PF03168">
    <property type="entry name" value="LEA_2"/>
    <property type="match status" value="1"/>
</dbReference>
<dbReference type="InterPro" id="IPR013783">
    <property type="entry name" value="Ig-like_fold"/>
</dbReference>
<dbReference type="EMBL" id="JAVDZE010000002">
    <property type="protein sequence ID" value="MDV3104184.1"/>
    <property type="molecule type" value="Genomic_DNA"/>
</dbReference>
<dbReference type="Gene3D" id="2.60.40.10">
    <property type="entry name" value="Immunoglobulins"/>
    <property type="match status" value="2"/>
</dbReference>
<feature type="domain" description="Water stress and hypersensitive response" evidence="1">
    <location>
        <begin position="167"/>
        <end position="287"/>
    </location>
</feature>
<evidence type="ECO:0000313" key="2">
    <source>
        <dbReference type="EMBL" id="MDV3104184.1"/>
    </source>
</evidence>
<reference evidence="2 3" key="1">
    <citation type="submission" date="2023-08" db="EMBL/GenBank/DDBJ databases">
        <title>Draft genome sequence of Thermococcus waiotapuensis WT1T, a thermophilic sulphur-dependent archaeon from order Thermococcales.</title>
        <authorList>
            <person name="Manners S.H."/>
            <person name="Carere C.R."/>
            <person name="Dhami M.K."/>
            <person name="Dobson R.C.J."/>
            <person name="Stott M.B."/>
        </authorList>
    </citation>
    <scope>NUCLEOTIDE SEQUENCE [LARGE SCALE GENOMIC DNA]</scope>
    <source>
        <strain evidence="2 3">WT1</strain>
    </source>
</reference>
<dbReference type="SMART" id="SM00769">
    <property type="entry name" value="WHy"/>
    <property type="match status" value="1"/>
</dbReference>
<name>A0AAE4SYX3_9EURY</name>
<gene>
    <name evidence="2" type="ORF">RBI02_06495</name>
</gene>
<dbReference type="Proteomes" id="UP001245683">
    <property type="component" value="Unassembled WGS sequence"/>
</dbReference>
<organism evidence="2 3">
    <name type="scientific">Thermococcus waiotapuensis</name>
    <dbReference type="NCBI Taxonomy" id="90909"/>
    <lineage>
        <taxon>Archaea</taxon>
        <taxon>Methanobacteriati</taxon>
        <taxon>Methanobacteriota</taxon>
        <taxon>Thermococci</taxon>
        <taxon>Thermococcales</taxon>
        <taxon>Thermococcaceae</taxon>
        <taxon>Thermococcus</taxon>
    </lineage>
</organism>
<dbReference type="SUPFAM" id="SSF117070">
    <property type="entry name" value="LEA14-like"/>
    <property type="match status" value="1"/>
</dbReference>
<dbReference type="GO" id="GO:0009269">
    <property type="term" value="P:response to desiccation"/>
    <property type="evidence" value="ECO:0007669"/>
    <property type="project" value="InterPro"/>
</dbReference>
<dbReference type="InterPro" id="IPR013990">
    <property type="entry name" value="WHy-dom"/>
</dbReference>
<proteinExistence type="predicted"/>
<accession>A0AAE4SYX3</accession>